<keyword evidence="3" id="KW-1185">Reference proteome</keyword>
<sequence length="629" mass="71132">MASTSATGSSHPNQPAWPPEPIPPVGYLSRKALPIKRNDAEPLTREDVQFDLLHYIFSDKTAAFTSTTPGKATKITFSELYINALYSSAKCSKVLKDKMIDTPAFATELAKFSLLTNVGRINTTMAFFPEMKTALRTYHPVPSLQKTDGNAQDAPRIKNCLKAALLPSELKTIPPSTPEEILAKGQAGQKPPTSVVNLIFVLSNHAAPLAVVHFDGSLNFLDLFLPRKGLASEDPEGPNPWDDDYSKANRSKVPKMRYLSEAEQNKENIDTQEEIEWGRKMTAQRNLFLQRLVASVESEKKSKNLALPHFVPGNSFQVSTARDPRSSFFSSESAPEAAPPRPRSTRQTQDAPPNDDTHFMYYVPSPSREREPPPPPVRPPSPGESDNRAFLSTYHKNSRVLDNSFNLFLVVPVIEPHRYSYSGPRHHGEERTMLEQAWHIVNTTDPLADSDDDEVIDDDIRQDYKRRLDVINRVFSGSSPPVQQFQRQPSQQRQHRRHHSRHHSQPQSRHYQQPQERELQEERSREQQRQEQPEHEQFDPEFEDLPFHSPGLHPHHSHHRPTPQYFAPRYEPTHYSRPHSGMGLQVPSLAIRTSSSNNSSGPVPMSSMSSVSPSTRNVIRLPRSAAARK</sequence>
<reference evidence="2 3" key="1">
    <citation type="journal article" date="2020" name="ISME J.">
        <title>Uncovering the hidden diversity of litter-decomposition mechanisms in mushroom-forming fungi.</title>
        <authorList>
            <person name="Floudas D."/>
            <person name="Bentzer J."/>
            <person name="Ahren D."/>
            <person name="Johansson T."/>
            <person name="Persson P."/>
            <person name="Tunlid A."/>
        </authorList>
    </citation>
    <scope>NUCLEOTIDE SEQUENCE [LARGE SCALE GENOMIC DNA]</scope>
    <source>
        <strain evidence="2 3">CBS 146.42</strain>
    </source>
</reference>
<dbReference type="GO" id="GO:0031011">
    <property type="term" value="C:Ino80 complex"/>
    <property type="evidence" value="ECO:0007669"/>
    <property type="project" value="InterPro"/>
</dbReference>
<feature type="compositionally biased region" description="Basic and acidic residues" evidence="1">
    <location>
        <begin position="515"/>
        <end position="538"/>
    </location>
</feature>
<protein>
    <submittedName>
        <fullName evidence="2">Uncharacterized protein</fullName>
    </submittedName>
</protein>
<evidence type="ECO:0000313" key="2">
    <source>
        <dbReference type="EMBL" id="KAF5355747.1"/>
    </source>
</evidence>
<feature type="region of interest" description="Disordered" evidence="1">
    <location>
        <begin position="1"/>
        <end position="21"/>
    </location>
</feature>
<dbReference type="OrthoDB" id="5413003at2759"/>
<evidence type="ECO:0000256" key="1">
    <source>
        <dbReference type="SAM" id="MobiDB-lite"/>
    </source>
</evidence>
<feature type="compositionally biased region" description="Low complexity" evidence="1">
    <location>
        <begin position="594"/>
        <end position="614"/>
    </location>
</feature>
<feature type="compositionally biased region" description="Low complexity" evidence="1">
    <location>
        <begin position="326"/>
        <end position="336"/>
    </location>
</feature>
<proteinExistence type="predicted"/>
<dbReference type="Proteomes" id="UP000559027">
    <property type="component" value="Unassembled WGS sequence"/>
</dbReference>
<feature type="compositionally biased region" description="Low complexity" evidence="1">
    <location>
        <begin position="478"/>
        <end position="492"/>
    </location>
</feature>
<evidence type="ECO:0000313" key="3">
    <source>
        <dbReference type="Proteomes" id="UP000559027"/>
    </source>
</evidence>
<feature type="compositionally biased region" description="Polar residues" evidence="1">
    <location>
        <begin position="1"/>
        <end position="13"/>
    </location>
</feature>
<dbReference type="PANTHER" id="PTHR37287">
    <property type="entry name" value="INO EIGHTY SUBUNIT 1"/>
    <property type="match status" value="1"/>
</dbReference>
<dbReference type="EMBL" id="JAACJO010000007">
    <property type="protein sequence ID" value="KAF5355747.1"/>
    <property type="molecule type" value="Genomic_DNA"/>
</dbReference>
<organism evidence="2 3">
    <name type="scientific">Leucocoprinus leucothites</name>
    <dbReference type="NCBI Taxonomy" id="201217"/>
    <lineage>
        <taxon>Eukaryota</taxon>
        <taxon>Fungi</taxon>
        <taxon>Dikarya</taxon>
        <taxon>Basidiomycota</taxon>
        <taxon>Agaricomycotina</taxon>
        <taxon>Agaricomycetes</taxon>
        <taxon>Agaricomycetidae</taxon>
        <taxon>Agaricales</taxon>
        <taxon>Agaricineae</taxon>
        <taxon>Agaricaceae</taxon>
        <taxon>Leucocoprinus</taxon>
    </lineage>
</organism>
<dbReference type="AlphaFoldDB" id="A0A8H5DBA0"/>
<feature type="region of interest" description="Disordered" evidence="1">
    <location>
        <begin position="307"/>
        <end position="389"/>
    </location>
</feature>
<name>A0A8H5DBA0_9AGAR</name>
<feature type="region of interest" description="Disordered" evidence="1">
    <location>
        <begin position="474"/>
        <end position="629"/>
    </location>
</feature>
<feature type="compositionally biased region" description="Pro residues" evidence="1">
    <location>
        <begin position="373"/>
        <end position="382"/>
    </location>
</feature>
<dbReference type="PANTHER" id="PTHR37287:SF1">
    <property type="entry name" value="INO EIGHTY SUBUNIT 1"/>
    <property type="match status" value="1"/>
</dbReference>
<feature type="compositionally biased region" description="Basic residues" evidence="1">
    <location>
        <begin position="493"/>
        <end position="504"/>
    </location>
</feature>
<gene>
    <name evidence="2" type="ORF">D9756_003937</name>
</gene>
<dbReference type="InterPro" id="IPR038014">
    <property type="entry name" value="Ies1"/>
</dbReference>
<comment type="caution">
    <text evidence="2">The sequence shown here is derived from an EMBL/GenBank/DDBJ whole genome shotgun (WGS) entry which is preliminary data.</text>
</comment>
<accession>A0A8H5DBA0</accession>
<feature type="compositionally biased region" description="Low complexity" evidence="1">
    <location>
        <begin position="505"/>
        <end position="514"/>
    </location>
</feature>